<evidence type="ECO:0000259" key="6">
    <source>
        <dbReference type="SMART" id="SM00702"/>
    </source>
</evidence>
<comment type="cofactor">
    <cofactor evidence="1">
        <name>L-ascorbate</name>
        <dbReference type="ChEBI" id="CHEBI:38290"/>
    </cofactor>
</comment>
<evidence type="ECO:0000256" key="5">
    <source>
        <dbReference type="ARBA" id="ARBA00023004"/>
    </source>
</evidence>
<dbReference type="InterPro" id="IPR045054">
    <property type="entry name" value="P4HA-like"/>
</dbReference>
<reference evidence="7 8" key="1">
    <citation type="journal article" date="2016" name="Nat. Commun.">
        <title>Ectomycorrhizal ecology is imprinted in the genome of the dominant symbiotic fungus Cenococcum geophilum.</title>
        <authorList>
            <consortium name="DOE Joint Genome Institute"/>
            <person name="Peter M."/>
            <person name="Kohler A."/>
            <person name="Ohm R.A."/>
            <person name="Kuo A."/>
            <person name="Krutzmann J."/>
            <person name="Morin E."/>
            <person name="Arend M."/>
            <person name="Barry K.W."/>
            <person name="Binder M."/>
            <person name="Choi C."/>
            <person name="Clum A."/>
            <person name="Copeland A."/>
            <person name="Grisel N."/>
            <person name="Haridas S."/>
            <person name="Kipfer T."/>
            <person name="LaButti K."/>
            <person name="Lindquist E."/>
            <person name="Lipzen A."/>
            <person name="Maire R."/>
            <person name="Meier B."/>
            <person name="Mihaltcheva S."/>
            <person name="Molinier V."/>
            <person name="Murat C."/>
            <person name="Poggeler S."/>
            <person name="Quandt C.A."/>
            <person name="Sperisen C."/>
            <person name="Tritt A."/>
            <person name="Tisserant E."/>
            <person name="Crous P.W."/>
            <person name="Henrissat B."/>
            <person name="Nehls U."/>
            <person name="Egli S."/>
            <person name="Spatafora J.W."/>
            <person name="Grigoriev I.V."/>
            <person name="Martin F.M."/>
        </authorList>
    </citation>
    <scope>NUCLEOTIDE SEQUENCE [LARGE SCALE GENOMIC DNA]</scope>
    <source>
        <strain evidence="7 8">CBS 207.34</strain>
    </source>
</reference>
<keyword evidence="2" id="KW-0479">Metal-binding</keyword>
<keyword evidence="8" id="KW-1185">Reference proteome</keyword>
<evidence type="ECO:0000256" key="3">
    <source>
        <dbReference type="ARBA" id="ARBA00022964"/>
    </source>
</evidence>
<dbReference type="OrthoDB" id="69177at2759"/>
<keyword evidence="3" id="KW-0223">Dioxygenase</keyword>
<evidence type="ECO:0000256" key="1">
    <source>
        <dbReference type="ARBA" id="ARBA00001961"/>
    </source>
</evidence>
<name>A0A8E2F016_9PEZI</name>
<sequence>MTPTLSCLDLPNQTSSHFVHIISNLLNPEECKSIIDQYDPSVIPTSAAYSTRLRHIFEDEDLARLLWIRLEPFYANTTIADEEQCTWRPTQLNPHFRFCKYAPGDAFAPHVDGRRLASVNAQSFLTVNIYLNGVARAAGGATRVLDRAGSAVSEGGFVVLGAVQPEIGAASVFRDSLFHDGEVLREGVKYLLRTDIMFEREEEFDFEGLYGRLSMEERGKKALEIARCLEDGGSGGEAVVWYRKAFKLDPELERVL</sequence>
<dbReference type="SMART" id="SM00702">
    <property type="entry name" value="P4Hc"/>
    <property type="match status" value="1"/>
</dbReference>
<evidence type="ECO:0000256" key="2">
    <source>
        <dbReference type="ARBA" id="ARBA00022723"/>
    </source>
</evidence>
<keyword evidence="4" id="KW-0560">Oxidoreductase</keyword>
<proteinExistence type="predicted"/>
<dbReference type="EMBL" id="KV749718">
    <property type="protein sequence ID" value="OCL08080.1"/>
    <property type="molecule type" value="Genomic_DNA"/>
</dbReference>
<dbReference type="GO" id="GO:0005506">
    <property type="term" value="F:iron ion binding"/>
    <property type="evidence" value="ECO:0007669"/>
    <property type="project" value="InterPro"/>
</dbReference>
<evidence type="ECO:0000256" key="4">
    <source>
        <dbReference type="ARBA" id="ARBA00023002"/>
    </source>
</evidence>
<organism evidence="7 8">
    <name type="scientific">Glonium stellatum</name>
    <dbReference type="NCBI Taxonomy" id="574774"/>
    <lineage>
        <taxon>Eukaryota</taxon>
        <taxon>Fungi</taxon>
        <taxon>Dikarya</taxon>
        <taxon>Ascomycota</taxon>
        <taxon>Pezizomycotina</taxon>
        <taxon>Dothideomycetes</taxon>
        <taxon>Pleosporomycetidae</taxon>
        <taxon>Gloniales</taxon>
        <taxon>Gloniaceae</taxon>
        <taxon>Glonium</taxon>
    </lineage>
</organism>
<feature type="domain" description="Prolyl 4-hydroxylase alpha subunit" evidence="6">
    <location>
        <begin position="17"/>
        <end position="197"/>
    </location>
</feature>
<dbReference type="InterPro" id="IPR006620">
    <property type="entry name" value="Pro_4_hyd_alph"/>
</dbReference>
<evidence type="ECO:0000313" key="7">
    <source>
        <dbReference type="EMBL" id="OCL08080.1"/>
    </source>
</evidence>
<protein>
    <recommendedName>
        <fullName evidence="6">Prolyl 4-hydroxylase alpha subunit domain-containing protein</fullName>
    </recommendedName>
</protein>
<dbReference type="Gene3D" id="2.60.120.620">
    <property type="entry name" value="q2cbj1_9rhob like domain"/>
    <property type="match status" value="1"/>
</dbReference>
<dbReference type="PANTHER" id="PTHR10869:SF236">
    <property type="entry name" value="PROLYL 4-HYDROXYLASE ALPHA SUBUNIT DOMAIN-CONTAINING PROTEIN"/>
    <property type="match status" value="1"/>
</dbReference>
<accession>A0A8E2F016</accession>
<dbReference type="GO" id="GO:0004656">
    <property type="term" value="F:procollagen-proline 4-dioxygenase activity"/>
    <property type="evidence" value="ECO:0007669"/>
    <property type="project" value="TreeGrafter"/>
</dbReference>
<dbReference type="GO" id="GO:0031418">
    <property type="term" value="F:L-ascorbic acid binding"/>
    <property type="evidence" value="ECO:0007669"/>
    <property type="project" value="InterPro"/>
</dbReference>
<evidence type="ECO:0000313" key="8">
    <source>
        <dbReference type="Proteomes" id="UP000250140"/>
    </source>
</evidence>
<dbReference type="PANTHER" id="PTHR10869">
    <property type="entry name" value="PROLYL 4-HYDROXYLASE ALPHA SUBUNIT"/>
    <property type="match status" value="1"/>
</dbReference>
<dbReference type="GO" id="GO:0005783">
    <property type="term" value="C:endoplasmic reticulum"/>
    <property type="evidence" value="ECO:0007669"/>
    <property type="project" value="TreeGrafter"/>
</dbReference>
<dbReference type="Proteomes" id="UP000250140">
    <property type="component" value="Unassembled WGS sequence"/>
</dbReference>
<gene>
    <name evidence="7" type="ORF">AOQ84DRAFT_439812</name>
</gene>
<dbReference type="AlphaFoldDB" id="A0A8E2F016"/>
<keyword evidence="5" id="KW-0408">Iron</keyword>